<keyword evidence="2" id="KW-1185">Reference proteome</keyword>
<dbReference type="Proteomes" id="UP000325315">
    <property type="component" value="Unassembled WGS sequence"/>
</dbReference>
<dbReference type="AlphaFoldDB" id="A0A5B6WP21"/>
<evidence type="ECO:0000313" key="1">
    <source>
        <dbReference type="EMBL" id="KAA3483078.1"/>
    </source>
</evidence>
<name>A0A5B6WP21_9ROSI</name>
<dbReference type="EMBL" id="SMMG02000002">
    <property type="protein sequence ID" value="KAA3483078.1"/>
    <property type="molecule type" value="Genomic_DNA"/>
</dbReference>
<protein>
    <submittedName>
        <fullName evidence="1">Retrotransposon gag protein</fullName>
    </submittedName>
</protein>
<sequence>MTRFAPGNLVFDLEIEKTARANHKETKLRKRQLKVVGTKSNPPPEIGASDEVASRVNRNPTQTLENKRIGVDPPEEVPYARVNINPNLAQQSIAQTIRQMAKGPIDQQPLCIAYPTMDTNFELKSELIQLLLAFCGLKNENSHKHLKEFHMTRLGNGYFIYLMDLSHPGLIFLCLGLNKFFLVSCVVKEGDCWDKKLCASCPQHGVIEQSLLQYFYNGLKPMEMNMIDAAIGGALVNMIP</sequence>
<comment type="caution">
    <text evidence="1">The sequence shown here is derived from an EMBL/GenBank/DDBJ whole genome shotgun (WGS) entry which is preliminary data.</text>
</comment>
<proteinExistence type="predicted"/>
<evidence type="ECO:0000313" key="2">
    <source>
        <dbReference type="Proteomes" id="UP000325315"/>
    </source>
</evidence>
<gene>
    <name evidence="1" type="ORF">EPI10_005275</name>
</gene>
<dbReference type="OrthoDB" id="999762at2759"/>
<accession>A0A5B6WP21</accession>
<organism evidence="1 2">
    <name type="scientific">Gossypium australe</name>
    <dbReference type="NCBI Taxonomy" id="47621"/>
    <lineage>
        <taxon>Eukaryota</taxon>
        <taxon>Viridiplantae</taxon>
        <taxon>Streptophyta</taxon>
        <taxon>Embryophyta</taxon>
        <taxon>Tracheophyta</taxon>
        <taxon>Spermatophyta</taxon>
        <taxon>Magnoliopsida</taxon>
        <taxon>eudicotyledons</taxon>
        <taxon>Gunneridae</taxon>
        <taxon>Pentapetalae</taxon>
        <taxon>rosids</taxon>
        <taxon>malvids</taxon>
        <taxon>Malvales</taxon>
        <taxon>Malvaceae</taxon>
        <taxon>Malvoideae</taxon>
        <taxon>Gossypium</taxon>
    </lineage>
</organism>
<reference evidence="2" key="1">
    <citation type="journal article" date="2019" name="Plant Biotechnol. J.">
        <title>Genome sequencing of the Australian wild diploid species Gossypium australe highlights disease resistance and delayed gland morphogenesis.</title>
        <authorList>
            <person name="Cai Y."/>
            <person name="Cai X."/>
            <person name="Wang Q."/>
            <person name="Wang P."/>
            <person name="Zhang Y."/>
            <person name="Cai C."/>
            <person name="Xu Y."/>
            <person name="Wang K."/>
            <person name="Zhou Z."/>
            <person name="Wang C."/>
            <person name="Geng S."/>
            <person name="Li B."/>
            <person name="Dong Q."/>
            <person name="Hou Y."/>
            <person name="Wang H."/>
            <person name="Ai P."/>
            <person name="Liu Z."/>
            <person name="Yi F."/>
            <person name="Sun M."/>
            <person name="An G."/>
            <person name="Cheng J."/>
            <person name="Zhang Y."/>
            <person name="Shi Q."/>
            <person name="Xie Y."/>
            <person name="Shi X."/>
            <person name="Chang Y."/>
            <person name="Huang F."/>
            <person name="Chen Y."/>
            <person name="Hong S."/>
            <person name="Mi L."/>
            <person name="Sun Q."/>
            <person name="Zhang L."/>
            <person name="Zhou B."/>
            <person name="Peng R."/>
            <person name="Zhang X."/>
            <person name="Liu F."/>
        </authorList>
    </citation>
    <scope>NUCLEOTIDE SEQUENCE [LARGE SCALE GENOMIC DNA]</scope>
    <source>
        <strain evidence="2">cv. PA1801</strain>
    </source>
</reference>